<sequence>MPLNHNDHFVVNAAQPSRRQVIEFKLSEEVLEEILNGNQSIQLDMNQAKLLVGSNAYDFTQMPGINNIEVYKLAAGTKQLDLVGDITSRCTIQRTHAKKGQKKAIRHEPLRTTQVIDAKDLKKGSKSTAQLPVRRPQSPAPPAAAAAAVATTAAAAAGTVVPLRTRVVQLLAQYPVGTEEKELLKFLRVSVEDLQSILSSVANYAGGRFILKPETYREVKIYDWKNYSAKQRDVVVKNASAAFDKLGLSSDAVERDILSPEKTKRASPPLVAIGNMDSTNPKWRTGGGGSESEGLENGRTNIVKPSTQKKTSAKKPTMLSLTSKKKTTSSSKSGTKGIRQSTVEKAAAAILDNVPNHSRGVTTPSSSLKLPLSGTPGNGVVSPTMAGRRPSINGSGVSSSLSTSTAAATTSASGATGKQGSERKRTSKDTGGVGNGYKIPKVGSATTIPKKSQSPIFTVPPITTQAEYEVVSKKFMTKYQEMKKLKEQIDVKKEVLDKLGAELERARNTDRELELKRKVQEAFGEEVIDRKVLRRSGEPRSGVRAEAVAAAIAEQSRHMSVRTMIERYKTLYNEVDTMKRALWEAGTAQAERVSQSVPGSAGGRGGDDFSSALSKNPHLNRIGLEPMRRIMLITVSASFWGFILGGAIGSRQSSMQYLAENAHRLPKNMEGWYFYHKRKNYRMIWGAVQKGAVYSAKTGALVGLFEVLEASADFYRGGADLFNSMMAGIASGGIFAVANKLPRQSTKHTLMLGAGYGLVSGGLQDLSSFLKGTPVWYLPQSLKERSLALKLPVVKRDE</sequence>
<comment type="caution">
    <text evidence="3">The sequence shown here is derived from an EMBL/GenBank/DDBJ whole genome shotgun (WGS) entry which is preliminary data.</text>
</comment>
<protein>
    <submittedName>
        <fullName evidence="3">Uncharacterized protein</fullName>
    </submittedName>
</protein>
<dbReference type="InterPro" id="IPR036390">
    <property type="entry name" value="WH_DNA-bd_sf"/>
</dbReference>
<evidence type="ECO:0000256" key="1">
    <source>
        <dbReference type="SAM" id="Coils"/>
    </source>
</evidence>
<reference evidence="3" key="1">
    <citation type="journal article" date="2020" name="Fungal Divers.">
        <title>Resolving the Mortierellaceae phylogeny through synthesis of multi-gene phylogenetics and phylogenomics.</title>
        <authorList>
            <person name="Vandepol N."/>
            <person name="Liber J."/>
            <person name="Desiro A."/>
            <person name="Na H."/>
            <person name="Kennedy M."/>
            <person name="Barry K."/>
            <person name="Grigoriev I.V."/>
            <person name="Miller A.N."/>
            <person name="O'Donnell K."/>
            <person name="Stajich J.E."/>
            <person name="Bonito G."/>
        </authorList>
    </citation>
    <scope>NUCLEOTIDE SEQUENCE</scope>
    <source>
        <strain evidence="3">KOD948</strain>
    </source>
</reference>
<feature type="region of interest" description="Disordered" evidence="2">
    <location>
        <begin position="270"/>
        <end position="340"/>
    </location>
</feature>
<keyword evidence="4" id="KW-1185">Reference proteome</keyword>
<keyword evidence="1" id="KW-0175">Coiled coil</keyword>
<gene>
    <name evidence="3" type="ORF">BG011_005419</name>
</gene>
<proteinExistence type="predicted"/>
<feature type="compositionally biased region" description="Low complexity" evidence="2">
    <location>
        <begin position="362"/>
        <end position="375"/>
    </location>
</feature>
<dbReference type="Pfam" id="PF02466">
    <property type="entry name" value="Tim17"/>
    <property type="match status" value="1"/>
</dbReference>
<dbReference type="Gene3D" id="1.10.10.2670">
    <property type="entry name" value="E3 ubiquitin-protein ligase"/>
    <property type="match status" value="1"/>
</dbReference>
<feature type="compositionally biased region" description="Low complexity" evidence="2">
    <location>
        <begin position="394"/>
        <end position="419"/>
    </location>
</feature>
<feature type="compositionally biased region" description="Polar residues" evidence="2">
    <location>
        <begin position="298"/>
        <end position="310"/>
    </location>
</feature>
<dbReference type="OrthoDB" id="2587563at2759"/>
<dbReference type="PANTHER" id="PTHR37852">
    <property type="entry name" value="YALI0B21208P"/>
    <property type="match status" value="1"/>
</dbReference>
<evidence type="ECO:0000256" key="2">
    <source>
        <dbReference type="SAM" id="MobiDB-lite"/>
    </source>
</evidence>
<dbReference type="EMBL" id="JAAAJA010000375">
    <property type="protein sequence ID" value="KAG0254930.1"/>
    <property type="molecule type" value="Genomic_DNA"/>
</dbReference>
<dbReference type="InterPro" id="IPR042065">
    <property type="entry name" value="E3_ELL-like"/>
</dbReference>
<evidence type="ECO:0000313" key="4">
    <source>
        <dbReference type="Proteomes" id="UP000726737"/>
    </source>
</evidence>
<dbReference type="SUPFAM" id="SSF46785">
    <property type="entry name" value="Winged helix' DNA-binding domain"/>
    <property type="match status" value="1"/>
</dbReference>
<dbReference type="AlphaFoldDB" id="A0A9P6PY47"/>
<accession>A0A9P6PY47</accession>
<feature type="compositionally biased region" description="Low complexity" evidence="2">
    <location>
        <begin position="314"/>
        <end position="337"/>
    </location>
</feature>
<organism evidence="3 4">
    <name type="scientific">Mortierella polycephala</name>
    <dbReference type="NCBI Taxonomy" id="41804"/>
    <lineage>
        <taxon>Eukaryota</taxon>
        <taxon>Fungi</taxon>
        <taxon>Fungi incertae sedis</taxon>
        <taxon>Mucoromycota</taxon>
        <taxon>Mortierellomycotina</taxon>
        <taxon>Mortierellomycetes</taxon>
        <taxon>Mortierellales</taxon>
        <taxon>Mortierellaceae</taxon>
        <taxon>Mortierella</taxon>
    </lineage>
</organism>
<evidence type="ECO:0000313" key="3">
    <source>
        <dbReference type="EMBL" id="KAG0254930.1"/>
    </source>
</evidence>
<dbReference type="Proteomes" id="UP000726737">
    <property type="component" value="Unassembled WGS sequence"/>
</dbReference>
<feature type="coiled-coil region" evidence="1">
    <location>
        <begin position="482"/>
        <end position="516"/>
    </location>
</feature>
<feature type="compositionally biased region" description="Polar residues" evidence="2">
    <location>
        <begin position="444"/>
        <end position="455"/>
    </location>
</feature>
<dbReference type="PANTHER" id="PTHR37852:SF1">
    <property type="entry name" value="HIG1 DOMAIN-CONTAINING PROTEIN"/>
    <property type="match status" value="1"/>
</dbReference>
<feature type="region of interest" description="Disordered" evidence="2">
    <location>
        <begin position="354"/>
        <end position="455"/>
    </location>
</feature>
<feature type="region of interest" description="Disordered" evidence="2">
    <location>
        <begin position="121"/>
        <end position="140"/>
    </location>
</feature>
<name>A0A9P6PY47_9FUNG</name>